<comment type="function">
    <text evidence="2">Removes the formyl group from the N-terminal Met of newly synthesized proteins. Requires at least a dipeptide for an efficient rate of reaction. N-terminal L-methionine is a prerequisite for activity but the enzyme has broad specificity at other positions.</text>
</comment>
<dbReference type="RefSeq" id="WP_041954463.1">
    <property type="nucleotide sequence ID" value="NZ_BHYQ01000003.1"/>
</dbReference>
<dbReference type="PRINTS" id="PR01576">
    <property type="entry name" value="PDEFORMYLASE"/>
</dbReference>
<feature type="active site" evidence="2">
    <location>
        <position position="133"/>
    </location>
</feature>
<dbReference type="Proteomes" id="UP000031386">
    <property type="component" value="Chromosome"/>
</dbReference>
<dbReference type="CDD" id="cd00487">
    <property type="entry name" value="Pep_deformylase"/>
    <property type="match status" value="1"/>
</dbReference>
<reference evidence="3 4" key="1">
    <citation type="submission" date="2014-10" db="EMBL/GenBank/DDBJ databases">
        <title>Complete genome sequence of Parvimonas micra KCOM 1535 (= ChDC B708).</title>
        <authorList>
            <person name="Kook J.-K."/>
            <person name="Park S.-N."/>
            <person name="Lim Y.K."/>
            <person name="Roh H."/>
        </authorList>
    </citation>
    <scope>NUCLEOTIDE SEQUENCE [LARGE SCALE GENOMIC DNA]</scope>
    <source>
        <strain evidence="4">KCOM 1535 / ChDC B708</strain>
    </source>
</reference>
<dbReference type="GO" id="GO:0006412">
    <property type="term" value="P:translation"/>
    <property type="evidence" value="ECO:0007669"/>
    <property type="project" value="UniProtKB-UniRule"/>
</dbReference>
<organism evidence="3 4">
    <name type="scientific">Parvimonas micra</name>
    <dbReference type="NCBI Taxonomy" id="33033"/>
    <lineage>
        <taxon>Bacteria</taxon>
        <taxon>Bacillati</taxon>
        <taxon>Bacillota</taxon>
        <taxon>Tissierellia</taxon>
        <taxon>Tissierellales</taxon>
        <taxon>Peptoniphilaceae</taxon>
        <taxon>Parvimonas</taxon>
    </lineage>
</organism>
<evidence type="ECO:0000313" key="4">
    <source>
        <dbReference type="Proteomes" id="UP000031386"/>
    </source>
</evidence>
<name>A0A0B4S329_9FIRM</name>
<dbReference type="InterPro" id="IPR036821">
    <property type="entry name" value="Peptide_deformylase_sf"/>
</dbReference>
<dbReference type="NCBIfam" id="TIGR00079">
    <property type="entry name" value="pept_deformyl"/>
    <property type="match status" value="1"/>
</dbReference>
<dbReference type="PANTHER" id="PTHR10458:SF22">
    <property type="entry name" value="PEPTIDE DEFORMYLASE"/>
    <property type="match status" value="1"/>
</dbReference>
<feature type="binding site" evidence="2">
    <location>
        <position position="132"/>
    </location>
    <ligand>
        <name>Fe cation</name>
        <dbReference type="ChEBI" id="CHEBI:24875"/>
    </ligand>
</feature>
<dbReference type="KEGG" id="pmic:NW74_06105"/>
<evidence type="ECO:0000256" key="2">
    <source>
        <dbReference type="HAMAP-Rule" id="MF_00163"/>
    </source>
</evidence>
<dbReference type="Pfam" id="PF01327">
    <property type="entry name" value="Pep_deformylase"/>
    <property type="match status" value="1"/>
</dbReference>
<keyword evidence="2" id="KW-0378">Hydrolase</keyword>
<keyword evidence="2" id="KW-0408">Iron</keyword>
<dbReference type="GO" id="GO:0042586">
    <property type="term" value="F:peptide deformylase activity"/>
    <property type="evidence" value="ECO:0007669"/>
    <property type="project" value="UniProtKB-UniRule"/>
</dbReference>
<dbReference type="EC" id="3.5.1.88" evidence="2"/>
<dbReference type="InterPro" id="IPR023635">
    <property type="entry name" value="Peptide_deformylase"/>
</dbReference>
<feature type="binding site" evidence="2">
    <location>
        <position position="136"/>
    </location>
    <ligand>
        <name>Fe cation</name>
        <dbReference type="ChEBI" id="CHEBI:24875"/>
    </ligand>
</feature>
<accession>A0A0B4S329</accession>
<comment type="catalytic activity">
    <reaction evidence="2">
        <text>N-terminal N-formyl-L-methionyl-[peptide] + H2O = N-terminal L-methionyl-[peptide] + formate</text>
        <dbReference type="Rhea" id="RHEA:24420"/>
        <dbReference type="Rhea" id="RHEA-COMP:10639"/>
        <dbReference type="Rhea" id="RHEA-COMP:10640"/>
        <dbReference type="ChEBI" id="CHEBI:15377"/>
        <dbReference type="ChEBI" id="CHEBI:15740"/>
        <dbReference type="ChEBI" id="CHEBI:49298"/>
        <dbReference type="ChEBI" id="CHEBI:64731"/>
        <dbReference type="EC" id="3.5.1.88"/>
    </reaction>
</comment>
<gene>
    <name evidence="2" type="primary">def</name>
    <name evidence="3" type="ORF">NW74_06105</name>
</gene>
<dbReference type="OrthoDB" id="9784988at2"/>
<comment type="cofactor">
    <cofactor evidence="2">
        <name>Fe(2+)</name>
        <dbReference type="ChEBI" id="CHEBI:29033"/>
    </cofactor>
    <text evidence="2">Binds 1 Fe(2+) ion.</text>
</comment>
<proteinExistence type="inferred from homology"/>
<sequence>MALRNIRIDDDPVLRKKARKVEVIDDKIKNLLEDMAETMYNSDGVGLACPQIGILKRLVTIDVGDEHGLLKMINPEILESSGEQVGPEGCLSIPDVRGFVKRPEKVKFKYTDVDGNEQIIDATGLLAVCICHEIDHLNGILFTDLALEGEEAEMYEKLYYGEEE</sequence>
<dbReference type="PIRSF" id="PIRSF004749">
    <property type="entry name" value="Pep_def"/>
    <property type="match status" value="1"/>
</dbReference>
<keyword evidence="2" id="KW-0648">Protein biosynthesis</keyword>
<dbReference type="HAMAP" id="MF_00163">
    <property type="entry name" value="Pep_deformylase"/>
    <property type="match status" value="1"/>
</dbReference>
<evidence type="ECO:0000256" key="1">
    <source>
        <dbReference type="ARBA" id="ARBA00010759"/>
    </source>
</evidence>
<dbReference type="STRING" id="33033.NW74_06105"/>
<protein>
    <recommendedName>
        <fullName evidence="2">Peptide deformylase</fullName>
        <shortName evidence="2">PDF</shortName>
        <ecNumber evidence="2">3.5.1.88</ecNumber>
    </recommendedName>
    <alternativeName>
        <fullName evidence="2">Polypeptide deformylase</fullName>
    </alternativeName>
</protein>
<feature type="binding site" evidence="2">
    <location>
        <position position="90"/>
    </location>
    <ligand>
        <name>Fe cation</name>
        <dbReference type="ChEBI" id="CHEBI:24875"/>
    </ligand>
</feature>
<keyword evidence="2" id="KW-0479">Metal-binding</keyword>
<dbReference type="GO" id="GO:0046872">
    <property type="term" value="F:metal ion binding"/>
    <property type="evidence" value="ECO:0007669"/>
    <property type="project" value="UniProtKB-KW"/>
</dbReference>
<keyword evidence="4" id="KW-1185">Reference proteome</keyword>
<comment type="similarity">
    <text evidence="1 2">Belongs to the polypeptide deformylase family.</text>
</comment>
<dbReference type="Gene3D" id="3.90.45.10">
    <property type="entry name" value="Peptide deformylase"/>
    <property type="match status" value="1"/>
</dbReference>
<evidence type="ECO:0000313" key="3">
    <source>
        <dbReference type="EMBL" id="AIZ36939.1"/>
    </source>
</evidence>
<dbReference type="NCBIfam" id="NF001159">
    <property type="entry name" value="PRK00150.1-3"/>
    <property type="match status" value="1"/>
</dbReference>
<dbReference type="SUPFAM" id="SSF56420">
    <property type="entry name" value="Peptide deformylase"/>
    <property type="match status" value="1"/>
</dbReference>
<dbReference type="PANTHER" id="PTHR10458">
    <property type="entry name" value="PEPTIDE DEFORMYLASE"/>
    <property type="match status" value="1"/>
</dbReference>
<dbReference type="AlphaFoldDB" id="A0A0B4S329"/>
<dbReference type="EMBL" id="CP009761">
    <property type="protein sequence ID" value="AIZ36939.1"/>
    <property type="molecule type" value="Genomic_DNA"/>
</dbReference>